<accession>A0A1M5G9F2</accession>
<dbReference type="EMBL" id="FQVE01000004">
    <property type="protein sequence ID" value="SHG00308.1"/>
    <property type="molecule type" value="Genomic_DNA"/>
</dbReference>
<dbReference type="Proteomes" id="UP000184108">
    <property type="component" value="Unassembled WGS sequence"/>
</dbReference>
<name>A0A1M5G9F2_9FLAO</name>
<sequence length="41" mass="4837">MGYIVFFFSIFTVIIKLTAINKSYHVTLKTIEECKLLEIRL</sequence>
<proteinExistence type="predicted"/>
<protein>
    <submittedName>
        <fullName evidence="1">Uncharacterized protein</fullName>
    </submittedName>
</protein>
<dbReference type="AlphaFoldDB" id="A0A1M5G9F2"/>
<reference evidence="2" key="1">
    <citation type="submission" date="2016-11" db="EMBL/GenBank/DDBJ databases">
        <authorList>
            <person name="Varghese N."/>
            <person name="Submissions S."/>
        </authorList>
    </citation>
    <scope>NUCLEOTIDE SEQUENCE [LARGE SCALE GENOMIC DNA]</scope>
    <source>
        <strain evidence="2">YR203</strain>
    </source>
</reference>
<evidence type="ECO:0000313" key="2">
    <source>
        <dbReference type="Proteomes" id="UP000184108"/>
    </source>
</evidence>
<evidence type="ECO:0000313" key="1">
    <source>
        <dbReference type="EMBL" id="SHG00308.1"/>
    </source>
</evidence>
<gene>
    <name evidence="1" type="ORF">SAMN02787073_3279</name>
</gene>
<organism evidence="1 2">
    <name type="scientific">Chryseobacterium vrystaatense</name>
    <dbReference type="NCBI Taxonomy" id="307480"/>
    <lineage>
        <taxon>Bacteria</taxon>
        <taxon>Pseudomonadati</taxon>
        <taxon>Bacteroidota</taxon>
        <taxon>Flavobacteriia</taxon>
        <taxon>Flavobacteriales</taxon>
        <taxon>Weeksellaceae</taxon>
        <taxon>Chryseobacterium group</taxon>
        <taxon>Chryseobacterium</taxon>
    </lineage>
</organism>